<comment type="caution">
    <text evidence="4">The sequence shown here is derived from an EMBL/GenBank/DDBJ whole genome shotgun (WGS) entry which is preliminary data.</text>
</comment>
<keyword evidence="5" id="KW-1185">Reference proteome</keyword>
<dbReference type="Pfam" id="PF01464">
    <property type="entry name" value="SLT"/>
    <property type="match status" value="1"/>
</dbReference>
<dbReference type="CDD" id="cd00254">
    <property type="entry name" value="LT-like"/>
    <property type="match status" value="1"/>
</dbReference>
<reference evidence="4" key="1">
    <citation type="journal article" date="2011" name="ISME J.">
        <title>The endosymbionts of the deep-sea tubeworms Riftia pachyptila and Tevnia jerichonana share an identical physiology as revealed by proteogenomic analyses.</title>
        <authorList>
            <person name="Gardebrecht A."/>
            <person name="Markert S."/>
            <person name="Felbeck H."/>
            <person name="Thuermer A."/>
            <person name="Albrecht D."/>
            <person name="Wollherr A."/>
            <person name="Kabisch J."/>
            <person name="Lehmann R."/>
            <person name="Daniel R."/>
            <person name="Liesegang H."/>
            <person name="Hecker M."/>
            <person name="Sievert S.M."/>
            <person name="Schweder T."/>
        </authorList>
    </citation>
    <scope>NUCLEOTIDE SEQUENCE [LARGE SCALE GENOMIC DNA]</scope>
</reference>
<dbReference type="PANTHER" id="PTHR37423">
    <property type="entry name" value="SOLUBLE LYTIC MUREIN TRANSGLYCOSYLASE-RELATED"/>
    <property type="match status" value="1"/>
</dbReference>
<comment type="similarity">
    <text evidence="1">Belongs to the transglycosylase Slt family.</text>
</comment>
<name>G2DA18_9GAMM</name>
<evidence type="ECO:0000256" key="1">
    <source>
        <dbReference type="ARBA" id="ARBA00007734"/>
    </source>
</evidence>
<gene>
    <name evidence="4" type="ORF">Rifp1Sym_ag00180</name>
</gene>
<dbReference type="AlphaFoldDB" id="G2DA18"/>
<dbReference type="Gene3D" id="1.10.530.10">
    <property type="match status" value="1"/>
</dbReference>
<dbReference type="InterPro" id="IPR023346">
    <property type="entry name" value="Lysozyme-like_dom_sf"/>
</dbReference>
<dbReference type="EMBL" id="AFOC01000007">
    <property type="protein sequence ID" value="EGV52513.1"/>
    <property type="molecule type" value="Genomic_DNA"/>
</dbReference>
<evidence type="ECO:0000256" key="2">
    <source>
        <dbReference type="SAM" id="SignalP"/>
    </source>
</evidence>
<accession>G2DA18</accession>
<feature type="domain" description="Transglycosylase SLT" evidence="3">
    <location>
        <begin position="60"/>
        <end position="159"/>
    </location>
</feature>
<dbReference type="SUPFAM" id="SSF53955">
    <property type="entry name" value="Lysozyme-like"/>
    <property type="match status" value="1"/>
</dbReference>
<keyword evidence="2" id="KW-0732">Signal</keyword>
<evidence type="ECO:0000313" key="4">
    <source>
        <dbReference type="EMBL" id="EGV52513.1"/>
    </source>
</evidence>
<protein>
    <submittedName>
        <fullName evidence="4">Lytic transglycosylase catalytic subunit</fullName>
    </submittedName>
</protein>
<dbReference type="PANTHER" id="PTHR37423:SF2">
    <property type="entry name" value="MEMBRANE-BOUND LYTIC MUREIN TRANSGLYCOSYLASE C"/>
    <property type="match status" value="1"/>
</dbReference>
<proteinExistence type="inferred from homology"/>
<dbReference type="Proteomes" id="UP000004491">
    <property type="component" value="Unassembled WGS sequence"/>
</dbReference>
<organism evidence="4 5">
    <name type="scientific">endosymbiont of Riftia pachyptila</name>
    <name type="common">vent Ph05</name>
    <dbReference type="NCBI Taxonomy" id="1048808"/>
    <lineage>
        <taxon>Bacteria</taxon>
        <taxon>Pseudomonadati</taxon>
        <taxon>Pseudomonadota</taxon>
        <taxon>Gammaproteobacteria</taxon>
        <taxon>sulfur-oxidizing symbionts</taxon>
    </lineage>
</organism>
<dbReference type="RefSeq" id="WP_005958956.1">
    <property type="nucleotide sequence ID" value="NZ_AFOC01000007.1"/>
</dbReference>
<sequence>MAFLSRGAATLALLLIPALLYAAPGSSSARSSEMQQRWRAFLEQQEHQPAISARLPYLHCFQRAAAAQQLPTLLLLAVARGESDFDANAISKANAHGLMQIQWPGTANHLGIYRLADLYQPCRNVAAGGRYLKELLQRYDGDLHRALAAYNYGPSRITKGDAPIPDGADWYSRYIYRHLQSLLGRYAATATSQRQTDFASEQKLLLVEFSRPYRAEAMLAHLTARFPALHFDWFRTPAQRFRVVVVIADKHAAKQALPLLKAAGFDSRDFSERHLTFKKKSRL</sequence>
<evidence type="ECO:0000313" key="5">
    <source>
        <dbReference type="Proteomes" id="UP000004491"/>
    </source>
</evidence>
<evidence type="ECO:0000259" key="3">
    <source>
        <dbReference type="Pfam" id="PF01464"/>
    </source>
</evidence>
<feature type="signal peptide" evidence="2">
    <location>
        <begin position="1"/>
        <end position="22"/>
    </location>
</feature>
<feature type="chain" id="PRO_5003428698" evidence="2">
    <location>
        <begin position="23"/>
        <end position="283"/>
    </location>
</feature>
<dbReference type="InterPro" id="IPR008258">
    <property type="entry name" value="Transglycosylase_SLT_dom_1"/>
</dbReference>